<keyword evidence="1" id="KW-0812">Transmembrane</keyword>
<dbReference type="RefSeq" id="WP_081803735.1">
    <property type="nucleotide sequence ID" value="NZ_CP006842.1"/>
</dbReference>
<evidence type="ECO:0000313" key="3">
    <source>
        <dbReference type="Proteomes" id="UP000023703"/>
    </source>
</evidence>
<feature type="transmembrane region" description="Helical" evidence="1">
    <location>
        <begin position="123"/>
        <end position="143"/>
    </location>
</feature>
<dbReference type="STRING" id="1404245.CGLY_01895"/>
<feature type="transmembrane region" description="Helical" evidence="1">
    <location>
        <begin position="96"/>
        <end position="117"/>
    </location>
</feature>
<evidence type="ECO:0000256" key="1">
    <source>
        <dbReference type="SAM" id="Phobius"/>
    </source>
</evidence>
<feature type="transmembrane region" description="Helical" evidence="1">
    <location>
        <begin position="63"/>
        <end position="84"/>
    </location>
</feature>
<organism evidence="2 3">
    <name type="scientific">Corynebacterium glyciniphilum AJ 3170</name>
    <dbReference type="NCBI Taxonomy" id="1404245"/>
    <lineage>
        <taxon>Bacteria</taxon>
        <taxon>Bacillati</taxon>
        <taxon>Actinomycetota</taxon>
        <taxon>Actinomycetes</taxon>
        <taxon>Mycobacteriales</taxon>
        <taxon>Corynebacteriaceae</taxon>
        <taxon>Corynebacterium</taxon>
    </lineage>
</organism>
<dbReference type="OrthoDB" id="4272751at2"/>
<dbReference type="Pfam" id="PF06912">
    <property type="entry name" value="DUF1275"/>
    <property type="match status" value="1"/>
</dbReference>
<dbReference type="HOGENOM" id="CLU_061825_2_0_11"/>
<reference evidence="2 3" key="1">
    <citation type="journal article" date="2015" name="Int. J. Syst. Evol. Microbiol.">
        <title>Revisiting Corynebacterium glyciniphilum (ex Kubota et al., 1972) sp. nov., nom. rev., isolated from putrefied banana.</title>
        <authorList>
            <person name="Al-Dilaimi A."/>
            <person name="Bednarz H."/>
            <person name="Lomker A."/>
            <person name="Niehaus K."/>
            <person name="Kalinowski J."/>
            <person name="Ruckert C."/>
        </authorList>
    </citation>
    <scope>NUCLEOTIDE SEQUENCE [LARGE SCALE GENOMIC DNA]</scope>
    <source>
        <strain evidence="2">AJ 3170</strain>
    </source>
</reference>
<keyword evidence="1" id="KW-1133">Transmembrane helix</keyword>
<dbReference type="InterPro" id="IPR010699">
    <property type="entry name" value="DUF1275"/>
</dbReference>
<dbReference type="Proteomes" id="UP000023703">
    <property type="component" value="Chromosome"/>
</dbReference>
<evidence type="ECO:0000313" key="2">
    <source>
        <dbReference type="EMBL" id="AHW62827.1"/>
    </source>
</evidence>
<name>X5DQA2_9CORY</name>
<protein>
    <submittedName>
        <fullName evidence="2">Putative membrane protein</fullName>
    </submittedName>
</protein>
<sequence>MMRREISLTDDGAYLVGLFALTVATGVVDAVSYLSLDHVFTGNMTGNVLFVGFGIADSGVVPLLNNVIALAGFVVGAMVAGRAVRGRPHKTRLPTAHLLLLVCTAVGILVLAVVWLFSGDPVGFWLLSLTAALALTMGVQAVAARGAQISDVTTVVITSTLVNFAVESPISGGSGEKWVRRAGAVLSMAGGGALGALTLETWSPAGALFIGGCCMAVGVTALALARRRERSKIEAA</sequence>
<dbReference type="AlphaFoldDB" id="X5DQA2"/>
<dbReference type="eggNOG" id="COG3619">
    <property type="taxonomic scope" value="Bacteria"/>
</dbReference>
<dbReference type="EMBL" id="CP006842">
    <property type="protein sequence ID" value="AHW62827.1"/>
    <property type="molecule type" value="Genomic_DNA"/>
</dbReference>
<keyword evidence="1" id="KW-0472">Membrane</keyword>
<proteinExistence type="predicted"/>
<keyword evidence="3" id="KW-1185">Reference proteome</keyword>
<gene>
    <name evidence="2" type="ORF">CGLY_01895</name>
</gene>
<dbReference type="KEGG" id="cgy:CGLY_01895"/>
<feature type="transmembrane region" description="Helical" evidence="1">
    <location>
        <begin position="12"/>
        <end position="34"/>
    </location>
</feature>
<dbReference type="PANTHER" id="PTHR37314:SF4">
    <property type="entry name" value="UPF0700 TRANSMEMBRANE PROTEIN YOAK"/>
    <property type="match status" value="1"/>
</dbReference>
<feature type="transmembrane region" description="Helical" evidence="1">
    <location>
        <begin position="205"/>
        <end position="225"/>
    </location>
</feature>
<feature type="transmembrane region" description="Helical" evidence="1">
    <location>
        <begin position="178"/>
        <end position="199"/>
    </location>
</feature>
<dbReference type="PANTHER" id="PTHR37314">
    <property type="entry name" value="SLR0142 PROTEIN"/>
    <property type="match status" value="1"/>
</dbReference>
<accession>X5DQA2</accession>